<dbReference type="RefSeq" id="WP_093941822.1">
    <property type="nucleotide sequence ID" value="NZ_CP022521.1"/>
</dbReference>
<organism evidence="5 6">
    <name type="scientific">Actinoalloteichus hoggarensis</name>
    <dbReference type="NCBI Taxonomy" id="1470176"/>
    <lineage>
        <taxon>Bacteria</taxon>
        <taxon>Bacillati</taxon>
        <taxon>Actinomycetota</taxon>
        <taxon>Actinomycetes</taxon>
        <taxon>Pseudonocardiales</taxon>
        <taxon>Pseudonocardiaceae</taxon>
        <taxon>Actinoalloteichus</taxon>
    </lineage>
</organism>
<dbReference type="Gene3D" id="1.20.1720.10">
    <property type="entry name" value="Multidrug resistance protein D"/>
    <property type="match status" value="1"/>
</dbReference>
<keyword evidence="2" id="KW-0812">Transmembrane</keyword>
<evidence type="ECO:0000256" key="3">
    <source>
        <dbReference type="ARBA" id="ARBA00022989"/>
    </source>
</evidence>
<dbReference type="GO" id="GO:0005886">
    <property type="term" value="C:plasma membrane"/>
    <property type="evidence" value="ECO:0007669"/>
    <property type="project" value="UniProtKB-SubCell"/>
</dbReference>
<name>A0A221W3W8_9PSEU</name>
<accession>A0A221W3W8</accession>
<dbReference type="SUPFAM" id="SSF103473">
    <property type="entry name" value="MFS general substrate transporter"/>
    <property type="match status" value="1"/>
</dbReference>
<dbReference type="Proteomes" id="UP000204221">
    <property type="component" value="Chromosome"/>
</dbReference>
<evidence type="ECO:0000313" key="5">
    <source>
        <dbReference type="EMBL" id="ASO20515.1"/>
    </source>
</evidence>
<dbReference type="PROSITE" id="PS50850">
    <property type="entry name" value="MFS"/>
    <property type="match status" value="1"/>
</dbReference>
<dbReference type="InterPro" id="IPR036259">
    <property type="entry name" value="MFS_trans_sf"/>
</dbReference>
<dbReference type="PANTHER" id="PTHR42718:SF42">
    <property type="entry name" value="EXPORT PROTEIN"/>
    <property type="match status" value="1"/>
</dbReference>
<dbReference type="Pfam" id="PF07690">
    <property type="entry name" value="MFS_1"/>
    <property type="match status" value="1"/>
</dbReference>
<keyword evidence="3" id="KW-1133">Transmembrane helix</keyword>
<dbReference type="CDD" id="cd17321">
    <property type="entry name" value="MFS_MMR_MDR_like"/>
    <property type="match status" value="1"/>
</dbReference>
<reference evidence="5 6" key="1">
    <citation type="submission" date="2017-07" db="EMBL/GenBank/DDBJ databases">
        <title>Complete genome sequence of Actinoalloteichus hoggarensis DSM 45943, type strain of Actinoalloteichus hoggarensis.</title>
        <authorList>
            <person name="Ruckert C."/>
            <person name="Nouioui I."/>
            <person name="Willmese J."/>
            <person name="van Wezel G."/>
            <person name="Klenk H.-P."/>
            <person name="Kalinowski J."/>
            <person name="Zotchev S.B."/>
        </authorList>
    </citation>
    <scope>NUCLEOTIDE SEQUENCE [LARGE SCALE GENOMIC DNA]</scope>
    <source>
        <strain evidence="5 6">DSM 45943</strain>
    </source>
</reference>
<dbReference type="InterPro" id="IPR020846">
    <property type="entry name" value="MFS_dom"/>
</dbReference>
<sequence length="529" mass="53193">MTGPDPTPRAPLGDDDAPASAAVGPRPAAEETGHPRRRVILWALAAALLTMSTTVMAVTVALPDIARDLRATTGQLQWITEATVLALASLLITMGAVGDRYGRRRVLLGGLAVLVVAAVWAAVAAGPGELIAARALLGVGNAMVMPATLAIIRSVFPRAELARAVAVWAGVAGLGVVLGPMTGGLLVEQLGWRAVFAAMVGVLPAVALAVVLAVPPTAPDRTARPDLLGMALVSGGLVASVHALIEAPRRGLFDAGTLLTIGAAIVLLGGFAARQRRTRPPMLDPRLVTDRAFWPAAVAAAAGFFALMGMLFLLTQYFQEVSGRSPSETALLLLPIAAGQLGMAPITPRLIGRIGLRWTVACGLGVLALGLTLIPLGAHTAHHEVLSAGLLLLAAGNGAAVTAASTAMLGSAGAPQAGSIAAVNETAFKLGGSLGVAVLGGIPAERLAARTAPPPPSEQAVPVESISGALRAAALLGGPEGDRLAAAARQAFVTGLTHAAVLAACLALAAAVLTAATLHTPDPSRRGAR</sequence>
<dbReference type="Gene3D" id="1.20.1250.20">
    <property type="entry name" value="MFS general substrate transporter like domains"/>
    <property type="match status" value="1"/>
</dbReference>
<dbReference type="GO" id="GO:0022857">
    <property type="term" value="F:transmembrane transporter activity"/>
    <property type="evidence" value="ECO:0007669"/>
    <property type="project" value="InterPro"/>
</dbReference>
<keyword evidence="4" id="KW-0472">Membrane</keyword>
<comment type="subcellular location">
    <subcellularLocation>
        <location evidence="1">Cell membrane</location>
        <topology evidence="1">Multi-pass membrane protein</topology>
    </subcellularLocation>
</comment>
<keyword evidence="6" id="KW-1185">Reference proteome</keyword>
<dbReference type="PANTHER" id="PTHR42718">
    <property type="entry name" value="MAJOR FACILITATOR SUPERFAMILY MULTIDRUG TRANSPORTER MFSC"/>
    <property type="match status" value="1"/>
</dbReference>
<evidence type="ECO:0000256" key="1">
    <source>
        <dbReference type="ARBA" id="ARBA00004651"/>
    </source>
</evidence>
<dbReference type="AlphaFoldDB" id="A0A221W3W8"/>
<dbReference type="EMBL" id="CP022521">
    <property type="protein sequence ID" value="ASO20515.1"/>
    <property type="molecule type" value="Genomic_DNA"/>
</dbReference>
<dbReference type="OrthoDB" id="4172724at2"/>
<dbReference type="KEGG" id="ahg:AHOG_14365"/>
<gene>
    <name evidence="5" type="primary">qacA3</name>
    <name evidence="5" type="ORF">AHOG_14365</name>
</gene>
<protein>
    <submittedName>
        <fullName evidence="5">Antiseptic resistance protein</fullName>
    </submittedName>
</protein>
<evidence type="ECO:0000256" key="4">
    <source>
        <dbReference type="ARBA" id="ARBA00023136"/>
    </source>
</evidence>
<evidence type="ECO:0000256" key="2">
    <source>
        <dbReference type="ARBA" id="ARBA00022692"/>
    </source>
</evidence>
<evidence type="ECO:0000313" key="6">
    <source>
        <dbReference type="Proteomes" id="UP000204221"/>
    </source>
</evidence>
<dbReference type="InterPro" id="IPR011701">
    <property type="entry name" value="MFS"/>
</dbReference>
<proteinExistence type="predicted"/>